<dbReference type="PANTHER" id="PTHR42953">
    <property type="entry name" value="HIGH-AFFINITY ZINC UPTAKE SYSTEM PROTEIN ZNUA-RELATED"/>
    <property type="match status" value="1"/>
</dbReference>
<dbReference type="SUPFAM" id="SSF53807">
    <property type="entry name" value="Helical backbone' metal receptor"/>
    <property type="match status" value="2"/>
</dbReference>
<dbReference type="Proteomes" id="UP000247807">
    <property type="component" value="Unassembled WGS sequence"/>
</dbReference>
<proteinExistence type="predicted"/>
<comment type="subcellular location">
    <subcellularLocation>
        <location evidence="1">Cell envelope</location>
    </subcellularLocation>
</comment>
<evidence type="ECO:0000313" key="7">
    <source>
        <dbReference type="Proteomes" id="UP000247807"/>
    </source>
</evidence>
<organism evidence="6 7">
    <name type="scientific">Prochlorococcus marinus XMU1408</name>
    <dbReference type="NCBI Taxonomy" id="2213228"/>
    <lineage>
        <taxon>Bacteria</taxon>
        <taxon>Bacillati</taxon>
        <taxon>Cyanobacteriota</taxon>
        <taxon>Cyanophyceae</taxon>
        <taxon>Synechococcales</taxon>
        <taxon>Prochlorococcaceae</taxon>
        <taxon>Prochlorococcus</taxon>
    </lineage>
</organism>
<evidence type="ECO:0000256" key="4">
    <source>
        <dbReference type="ARBA" id="ARBA00022729"/>
    </source>
</evidence>
<evidence type="ECO:0000256" key="5">
    <source>
        <dbReference type="SAM" id="MobiDB-lite"/>
    </source>
</evidence>
<evidence type="ECO:0000256" key="3">
    <source>
        <dbReference type="ARBA" id="ARBA00022723"/>
    </source>
</evidence>
<dbReference type="InterPro" id="IPR050492">
    <property type="entry name" value="Bact_metal-bind_prot9"/>
</dbReference>
<dbReference type="GO" id="GO:0030001">
    <property type="term" value="P:metal ion transport"/>
    <property type="evidence" value="ECO:0007669"/>
    <property type="project" value="InterPro"/>
</dbReference>
<dbReference type="GO" id="GO:0030313">
    <property type="term" value="C:cell envelope"/>
    <property type="evidence" value="ECO:0007669"/>
    <property type="project" value="UniProtKB-SubCell"/>
</dbReference>
<dbReference type="PANTHER" id="PTHR42953:SF1">
    <property type="entry name" value="METAL-BINDING PROTEIN HI_0362-RELATED"/>
    <property type="match status" value="1"/>
</dbReference>
<keyword evidence="3" id="KW-0479">Metal-binding</keyword>
<comment type="caution">
    <text evidence="6">The sequence shown here is derived from an EMBL/GenBank/DDBJ whole genome shotgun (WGS) entry which is preliminary data.</text>
</comment>
<evidence type="ECO:0000313" key="6">
    <source>
        <dbReference type="EMBL" id="PYE01375.1"/>
    </source>
</evidence>
<dbReference type="AlphaFoldDB" id="A0A318QY82"/>
<dbReference type="GO" id="GO:0046872">
    <property type="term" value="F:metal ion binding"/>
    <property type="evidence" value="ECO:0007669"/>
    <property type="project" value="UniProtKB-KW"/>
</dbReference>
<protein>
    <submittedName>
        <fullName evidence="6">Metal ABC transporter substrate-binding protein</fullName>
    </submittedName>
</protein>
<dbReference type="InterPro" id="IPR006127">
    <property type="entry name" value="ZnuA-like"/>
</dbReference>
<keyword evidence="4" id="KW-0732">Signal</keyword>
<dbReference type="EMBL" id="QJUE01000005">
    <property type="protein sequence ID" value="PYE01375.1"/>
    <property type="molecule type" value="Genomic_DNA"/>
</dbReference>
<accession>A0A318QY82</accession>
<keyword evidence="2" id="KW-0813">Transport</keyword>
<dbReference type="Pfam" id="PF01297">
    <property type="entry name" value="ZnuA"/>
    <property type="match status" value="2"/>
</dbReference>
<name>A0A318QY82_PROMR</name>
<gene>
    <name evidence="6" type="ORF">DNJ73_08175</name>
</gene>
<feature type="region of interest" description="Disordered" evidence="5">
    <location>
        <begin position="127"/>
        <end position="165"/>
    </location>
</feature>
<dbReference type="RefSeq" id="WP_158467204.1">
    <property type="nucleotide sequence ID" value="NZ_QJUE01000005.1"/>
</dbReference>
<reference evidence="6 7" key="1">
    <citation type="journal article" date="2018" name="Appl. Environ. Microbiol.">
        <title>Genome rearrangement shapes Prochlorococcus ecological adaptation.</title>
        <authorList>
            <person name="Yan W."/>
            <person name="Wei S."/>
            <person name="Wang Q."/>
            <person name="Xiao X."/>
            <person name="Zeng Q."/>
            <person name="Jiao N."/>
            <person name="Zhang R."/>
        </authorList>
    </citation>
    <scope>NUCLEOTIDE SEQUENCE [LARGE SCALE GENOMIC DNA]</scope>
    <source>
        <strain evidence="6 7">XMU1408</strain>
    </source>
</reference>
<evidence type="ECO:0000256" key="1">
    <source>
        <dbReference type="ARBA" id="ARBA00004196"/>
    </source>
</evidence>
<dbReference type="OrthoDB" id="9793396at2"/>
<sequence>MPKLFNQPSKSKSIFNKTVLNSSFLAGAFLFSGINLSAQANSKPIVAVEPLVCDVVSAIAPPSTPVTCLIDRKQDVHDVKITPRQAQTLKSANQVFTLGSEMTPAIKKWLDNPLTVVVGVSAIEIDDHHDDHDDHSAAKDDEHDDHSAAKHDDHDDHDDHGDNHGEGAFEWAGVFDLSAGTYKWSFAKVDGDYADPAMKMVILNSGDIEASEELAKKLLGSNNSETKRNNDKLVAQEKAYFLSFNEKKDTTTFTVEIKKGGKYAFFTEHMPFEFEADEHFFKDISGDDVEPIAQVPDEGDHHHHHDHGGLDPHIWHDPHNIIKMGNVISKNINKKISFFDRETKKVLKERTQTFNSILEDLDLWTQKQVATIPTDRRTIVSKHKAMEYYGDAFGLKTLSLLDFLGDSSSLRPETISTVIAELKEENVNVLFAEQKPPSKLLKNLSRQTSTPIARNQIFVDGLMLEGNTVSVAVHNTCTIVDSLGGECDEKEGEKLENEWNSLTNP</sequence>
<dbReference type="Gene3D" id="3.40.50.1980">
    <property type="entry name" value="Nitrogenase molybdenum iron protein domain"/>
    <property type="match status" value="3"/>
</dbReference>
<evidence type="ECO:0000256" key="2">
    <source>
        <dbReference type="ARBA" id="ARBA00022448"/>
    </source>
</evidence>